<feature type="region of interest" description="Disordered" evidence="1">
    <location>
        <begin position="135"/>
        <end position="183"/>
    </location>
</feature>
<gene>
    <name evidence="2" type="ORF">FNH09_08315</name>
</gene>
<keyword evidence="3" id="KW-1185">Reference proteome</keyword>
<accession>A0A5N8V7W3</accession>
<dbReference type="OrthoDB" id="4335526at2"/>
<feature type="compositionally biased region" description="Basic and acidic residues" evidence="1">
    <location>
        <begin position="44"/>
        <end position="55"/>
    </location>
</feature>
<protein>
    <submittedName>
        <fullName evidence="2">Uncharacterized protein</fullName>
    </submittedName>
</protein>
<name>A0A5N8V7W3_9ACTN</name>
<comment type="caution">
    <text evidence="2">The sequence shown here is derived from an EMBL/GenBank/DDBJ whole genome shotgun (WGS) entry which is preliminary data.</text>
</comment>
<proteinExistence type="predicted"/>
<evidence type="ECO:0000256" key="1">
    <source>
        <dbReference type="SAM" id="MobiDB-lite"/>
    </source>
</evidence>
<organism evidence="2 3">
    <name type="scientific">Streptomyces adustus</name>
    <dbReference type="NCBI Taxonomy" id="1609272"/>
    <lineage>
        <taxon>Bacteria</taxon>
        <taxon>Bacillati</taxon>
        <taxon>Actinomycetota</taxon>
        <taxon>Actinomycetes</taxon>
        <taxon>Kitasatosporales</taxon>
        <taxon>Streptomycetaceae</taxon>
        <taxon>Streptomyces</taxon>
    </lineage>
</organism>
<evidence type="ECO:0000313" key="3">
    <source>
        <dbReference type="Proteomes" id="UP000325849"/>
    </source>
</evidence>
<reference evidence="2 3" key="1">
    <citation type="submission" date="2019-07" db="EMBL/GenBank/DDBJ databases">
        <title>New species of Amycolatopsis and Streptomyces.</title>
        <authorList>
            <person name="Duangmal K."/>
            <person name="Teo W.F.A."/>
            <person name="Lipun K."/>
        </authorList>
    </citation>
    <scope>NUCLEOTIDE SEQUENCE [LARGE SCALE GENOMIC DNA]</scope>
    <source>
        <strain evidence="2 3">NBRC 109810</strain>
    </source>
</reference>
<evidence type="ECO:0000313" key="2">
    <source>
        <dbReference type="EMBL" id="MPY31303.1"/>
    </source>
</evidence>
<feature type="compositionally biased region" description="Pro residues" evidence="1">
    <location>
        <begin position="139"/>
        <end position="154"/>
    </location>
</feature>
<dbReference type="AlphaFoldDB" id="A0A5N8V7W3"/>
<dbReference type="RefSeq" id="WP_152886106.1">
    <property type="nucleotide sequence ID" value="NZ_VJZD01000023.1"/>
</dbReference>
<feature type="region of interest" description="Disordered" evidence="1">
    <location>
        <begin position="36"/>
        <end position="55"/>
    </location>
</feature>
<dbReference type="EMBL" id="VJZD01000023">
    <property type="protein sequence ID" value="MPY31303.1"/>
    <property type="molecule type" value="Genomic_DNA"/>
</dbReference>
<dbReference type="Proteomes" id="UP000325849">
    <property type="component" value="Unassembled WGS sequence"/>
</dbReference>
<sequence>MDWFMAAMVGAAGGASMEAVDIIKAVKWHRQMPWNVQSDTIDPPQRRGDVRPGEEHLPAPGWKAYCVAGVLRLFVSSALTGVVAASYPQSTNALVSFLIGLGALSAVQQATTLVPLMVKNVGRAALGGVVEAAQQPSQAPIPGPAQPNGGPPGVPTGSHISGNPSPAPGVAGEQELTGGGGTA</sequence>